<dbReference type="PROSITE" id="PS51352">
    <property type="entry name" value="THIOREDOXIN_2"/>
    <property type="match status" value="1"/>
</dbReference>
<dbReference type="CDD" id="cd03013">
    <property type="entry name" value="PRX5_like"/>
    <property type="match status" value="1"/>
</dbReference>
<reference evidence="9" key="1">
    <citation type="journal article" date="2013" name="Proc. Natl. Acad. Sci. U.S.A.">
        <title>Genome structure and metabolic features in the red seaweed Chondrus crispus shed light on evolution of the Archaeplastida.</title>
        <authorList>
            <person name="Collen J."/>
            <person name="Porcel B."/>
            <person name="Carre W."/>
            <person name="Ball S.G."/>
            <person name="Chaparro C."/>
            <person name="Tonon T."/>
            <person name="Barbeyron T."/>
            <person name="Michel G."/>
            <person name="Noel B."/>
            <person name="Valentin K."/>
            <person name="Elias M."/>
            <person name="Artiguenave F."/>
            <person name="Arun A."/>
            <person name="Aury J.M."/>
            <person name="Barbosa-Neto J.F."/>
            <person name="Bothwell J.H."/>
            <person name="Bouget F.Y."/>
            <person name="Brillet L."/>
            <person name="Cabello-Hurtado F."/>
            <person name="Capella-Gutierrez S."/>
            <person name="Charrier B."/>
            <person name="Cladiere L."/>
            <person name="Cock J.M."/>
            <person name="Coelho S.M."/>
            <person name="Colleoni C."/>
            <person name="Czjzek M."/>
            <person name="Da Silva C."/>
            <person name="Delage L."/>
            <person name="Denoeud F."/>
            <person name="Deschamps P."/>
            <person name="Dittami S.M."/>
            <person name="Gabaldon T."/>
            <person name="Gachon C.M."/>
            <person name="Groisillier A."/>
            <person name="Herve C."/>
            <person name="Jabbari K."/>
            <person name="Katinka M."/>
            <person name="Kloareg B."/>
            <person name="Kowalczyk N."/>
            <person name="Labadie K."/>
            <person name="Leblanc C."/>
            <person name="Lopez P.J."/>
            <person name="McLachlan D.H."/>
            <person name="Meslet-Cladiere L."/>
            <person name="Moustafa A."/>
            <person name="Nehr Z."/>
            <person name="Nyvall Collen P."/>
            <person name="Panaud O."/>
            <person name="Partensky F."/>
            <person name="Poulain J."/>
            <person name="Rensing S.A."/>
            <person name="Rousvoal S."/>
            <person name="Samson G."/>
            <person name="Symeonidi A."/>
            <person name="Weissenbach J."/>
            <person name="Zambounis A."/>
            <person name="Wincker P."/>
            <person name="Boyen C."/>
        </authorList>
    </citation>
    <scope>NUCLEOTIDE SEQUENCE [LARGE SCALE GENOMIC DNA]</scope>
    <source>
        <strain evidence="9">cv. Stackhouse</strain>
    </source>
</reference>
<dbReference type="GO" id="GO:0034599">
    <property type="term" value="P:cellular response to oxidative stress"/>
    <property type="evidence" value="ECO:0007669"/>
    <property type="project" value="InterPro"/>
</dbReference>
<evidence type="ECO:0000256" key="4">
    <source>
        <dbReference type="ARBA" id="ARBA00023002"/>
    </source>
</evidence>
<dbReference type="RefSeq" id="XP_005714665.1">
    <property type="nucleotide sequence ID" value="XM_005714608.1"/>
</dbReference>
<comment type="function">
    <text evidence="6">Thiol-specific peroxidase that catalyzes the reduction of hydrogen peroxide and organic hydroperoxides to water and alcohols, respectively. Plays a role in cell protection against oxidative stress by detoxifying peroxides.</text>
</comment>
<dbReference type="GO" id="GO:0008379">
    <property type="term" value="F:thioredoxin peroxidase activity"/>
    <property type="evidence" value="ECO:0007669"/>
    <property type="project" value="InterPro"/>
</dbReference>
<evidence type="ECO:0000259" key="7">
    <source>
        <dbReference type="PROSITE" id="PS51352"/>
    </source>
</evidence>
<evidence type="ECO:0000256" key="3">
    <source>
        <dbReference type="ARBA" id="ARBA00022862"/>
    </source>
</evidence>
<dbReference type="EMBL" id="HG001707">
    <property type="protein sequence ID" value="CDF34846.1"/>
    <property type="molecule type" value="Genomic_DNA"/>
</dbReference>
<dbReference type="SUPFAM" id="SSF52833">
    <property type="entry name" value="Thioredoxin-like"/>
    <property type="match status" value="1"/>
</dbReference>
<dbReference type="PANTHER" id="PTHR10430:SF16">
    <property type="entry name" value="PEROXIREDOXIN-5, MITOCHONDRIAL"/>
    <property type="match status" value="1"/>
</dbReference>
<dbReference type="GeneID" id="17322377"/>
<dbReference type="OMA" id="SAWGKQH"/>
<dbReference type="GO" id="GO:0042744">
    <property type="term" value="P:hydrogen peroxide catabolic process"/>
    <property type="evidence" value="ECO:0007669"/>
    <property type="project" value="TreeGrafter"/>
</dbReference>
<accession>R7QBP3</accession>
<dbReference type="InterPro" id="IPR013740">
    <property type="entry name" value="Redoxin"/>
</dbReference>
<evidence type="ECO:0000313" key="9">
    <source>
        <dbReference type="Proteomes" id="UP000012073"/>
    </source>
</evidence>
<feature type="active site" description="Cysteine sulfenic acid (-SOH) intermediate" evidence="5">
    <location>
        <position position="79"/>
    </location>
</feature>
<proteinExistence type="inferred from homology"/>
<organism evidence="8 9">
    <name type="scientific">Chondrus crispus</name>
    <name type="common">Carrageen Irish moss</name>
    <name type="synonym">Polymorpha crispa</name>
    <dbReference type="NCBI Taxonomy" id="2769"/>
    <lineage>
        <taxon>Eukaryota</taxon>
        <taxon>Rhodophyta</taxon>
        <taxon>Florideophyceae</taxon>
        <taxon>Rhodymeniophycidae</taxon>
        <taxon>Gigartinales</taxon>
        <taxon>Gigartinaceae</taxon>
        <taxon>Chondrus</taxon>
    </lineage>
</organism>
<dbReference type="OrthoDB" id="1882547at2759"/>
<protein>
    <recommendedName>
        <fullName evidence="7">Thioredoxin domain-containing protein</fullName>
    </recommendedName>
</protein>
<dbReference type="Proteomes" id="UP000012073">
    <property type="component" value="Unassembled WGS sequence"/>
</dbReference>
<dbReference type="GO" id="GO:0005737">
    <property type="term" value="C:cytoplasm"/>
    <property type="evidence" value="ECO:0007669"/>
    <property type="project" value="TreeGrafter"/>
</dbReference>
<evidence type="ECO:0000313" key="8">
    <source>
        <dbReference type="EMBL" id="CDF34846.1"/>
    </source>
</evidence>
<dbReference type="InterPro" id="IPR013766">
    <property type="entry name" value="Thioredoxin_domain"/>
</dbReference>
<gene>
    <name evidence="8" type="ORF">CHC_T00003196001</name>
</gene>
<dbReference type="PhylomeDB" id="R7QBP3"/>
<keyword evidence="6" id="KW-0676">Redox-active center</keyword>
<dbReference type="AlphaFoldDB" id="R7QBP3"/>
<dbReference type="GO" id="GO:0045454">
    <property type="term" value="P:cell redox homeostasis"/>
    <property type="evidence" value="ECO:0007669"/>
    <property type="project" value="TreeGrafter"/>
</dbReference>
<dbReference type="Gene3D" id="3.40.30.10">
    <property type="entry name" value="Glutaredoxin"/>
    <property type="match status" value="1"/>
</dbReference>
<name>R7QBP3_CHOCR</name>
<dbReference type="Pfam" id="PF08534">
    <property type="entry name" value="Redoxin"/>
    <property type="match status" value="1"/>
</dbReference>
<dbReference type="InterPro" id="IPR036249">
    <property type="entry name" value="Thioredoxin-like_sf"/>
</dbReference>
<dbReference type="STRING" id="2769.R7QBP3"/>
<evidence type="ECO:0000256" key="1">
    <source>
        <dbReference type="ARBA" id="ARBA00010505"/>
    </source>
</evidence>
<keyword evidence="9" id="KW-1185">Reference proteome</keyword>
<evidence type="ECO:0000256" key="2">
    <source>
        <dbReference type="ARBA" id="ARBA00022559"/>
    </source>
</evidence>
<evidence type="ECO:0000256" key="5">
    <source>
        <dbReference type="PIRSR" id="PIRSR637944-1"/>
    </source>
</evidence>
<keyword evidence="3 6" id="KW-0049">Antioxidant</keyword>
<comment type="similarity">
    <text evidence="1 6">Belongs to the peroxiredoxin family. Prx5 subfamily.</text>
</comment>
<evidence type="ECO:0000256" key="6">
    <source>
        <dbReference type="RuleBase" id="RU366011"/>
    </source>
</evidence>
<dbReference type="InterPro" id="IPR037944">
    <property type="entry name" value="PRX5-like"/>
</dbReference>
<feature type="domain" description="Thioredoxin" evidence="7">
    <location>
        <begin position="32"/>
        <end position="190"/>
    </location>
</feature>
<dbReference type="Gramene" id="CDF34846">
    <property type="protein sequence ID" value="CDF34846"/>
    <property type="gene ID" value="CHC_T00003196001"/>
</dbReference>
<dbReference type="PANTHER" id="PTHR10430">
    <property type="entry name" value="PEROXIREDOXIN"/>
    <property type="match status" value="1"/>
</dbReference>
<sequence length="190" mass="20136">MAFITHALPGLTRSTVPRTSRFIHATSPTMLLSKGDKMPMDVDLMVLKDGAPTTVSTASIFQSKKVAVVTFPGAFTSTCQNGHVPLWIKAVDDFKAKGCDDVVALAVNDPFVMDAFANVIGNEGKVTFLADGGAKLTKAIGIEVDTDGFGGVRSYRGGYLVEDGVFTQVNLEDGTSFEGPSKPETLLAQM</sequence>
<dbReference type="KEGG" id="ccp:CHC_T00003196001"/>
<keyword evidence="2 6" id="KW-0575">Peroxidase</keyword>
<keyword evidence="4 6" id="KW-0560">Oxidoreductase</keyword>